<dbReference type="Pfam" id="PF13855">
    <property type="entry name" value="LRR_8"/>
    <property type="match status" value="1"/>
</dbReference>
<dbReference type="PANTHER" id="PTHR48051">
    <property type="match status" value="1"/>
</dbReference>
<keyword evidence="4" id="KW-1185">Reference proteome</keyword>
<feature type="region of interest" description="Disordered" evidence="3">
    <location>
        <begin position="211"/>
        <end position="230"/>
    </location>
</feature>
<dbReference type="GeneID" id="106492654"/>
<dbReference type="InterPro" id="IPR001611">
    <property type="entry name" value="Leu-rich_rpt"/>
</dbReference>
<evidence type="ECO:0000256" key="3">
    <source>
        <dbReference type="SAM" id="MobiDB-lite"/>
    </source>
</evidence>
<dbReference type="InterPro" id="IPR003591">
    <property type="entry name" value="Leu-rich_rpt_typical-subtyp"/>
</dbReference>
<accession>A0ABM4ESY8</accession>
<dbReference type="Proteomes" id="UP001652627">
    <property type="component" value="Chromosome 7"/>
</dbReference>
<dbReference type="SUPFAM" id="SSF52075">
    <property type="entry name" value="Outer arm dynein light chain 1"/>
    <property type="match status" value="1"/>
</dbReference>
<proteinExistence type="predicted"/>
<keyword evidence="2" id="KW-0677">Repeat</keyword>
<keyword evidence="1" id="KW-0433">Leucine-rich repeat</keyword>
<dbReference type="PANTHER" id="PTHR48051:SF46">
    <property type="entry name" value="LEUCINE RICH REPEAT-CONTAINING DOMAIN PROTEIN"/>
    <property type="match status" value="1"/>
</dbReference>
<reference evidence="5" key="1">
    <citation type="submission" date="2025-08" db="UniProtKB">
        <authorList>
            <consortium name="RefSeq"/>
        </authorList>
    </citation>
    <scope>IDENTIFICATION</scope>
    <source>
        <tissue evidence="5">Blood</tissue>
    </source>
</reference>
<dbReference type="InterPro" id="IPR050216">
    <property type="entry name" value="LRR_domain-containing"/>
</dbReference>
<gene>
    <name evidence="5" type="primary">LRRC20</name>
</gene>
<sequence length="230" mass="25595">MRLQCRRATAPRDAAAPCRARGRCEILPRKRFPVGPGVRMQKRMGEAVARVARRVNDTVENKSDSLDLAECKLMTFPVGIYKAVRSVADGIHRITLANNELKALASRFVTTFSQLRELNLEGNYLHRLPEEVGSLPHLRAINLSRNRFQHFPEPLAAVGALETIELEENEIADVPVELLAAMRSLRRLNLRANPLRADLRALARPLGPVELLVSPEGPQPAPRAEPGLSR</sequence>
<organism evidence="4 5">
    <name type="scientific">Apteryx mantelli</name>
    <name type="common">North Island brown kiwi</name>
    <dbReference type="NCBI Taxonomy" id="2696672"/>
    <lineage>
        <taxon>Eukaryota</taxon>
        <taxon>Metazoa</taxon>
        <taxon>Chordata</taxon>
        <taxon>Craniata</taxon>
        <taxon>Vertebrata</taxon>
        <taxon>Euteleostomi</taxon>
        <taxon>Archelosauria</taxon>
        <taxon>Archosauria</taxon>
        <taxon>Dinosauria</taxon>
        <taxon>Saurischia</taxon>
        <taxon>Theropoda</taxon>
        <taxon>Coelurosauria</taxon>
        <taxon>Aves</taxon>
        <taxon>Palaeognathae</taxon>
        <taxon>Apterygiformes</taxon>
        <taxon>Apterygidae</taxon>
        <taxon>Apteryx</taxon>
    </lineage>
</organism>
<dbReference type="SMART" id="SM00369">
    <property type="entry name" value="LRR_TYP"/>
    <property type="match status" value="4"/>
</dbReference>
<dbReference type="Gene3D" id="3.80.10.10">
    <property type="entry name" value="Ribonuclease Inhibitor"/>
    <property type="match status" value="1"/>
</dbReference>
<evidence type="ECO:0000256" key="1">
    <source>
        <dbReference type="ARBA" id="ARBA00022614"/>
    </source>
</evidence>
<protein>
    <submittedName>
        <fullName evidence="5">Leucine-rich repeat-containing protein 20 isoform X1</fullName>
    </submittedName>
</protein>
<dbReference type="InterPro" id="IPR032675">
    <property type="entry name" value="LRR_dom_sf"/>
</dbReference>
<name>A0ABM4ESY8_9AVES</name>
<evidence type="ECO:0000313" key="4">
    <source>
        <dbReference type="Proteomes" id="UP001652627"/>
    </source>
</evidence>
<evidence type="ECO:0000313" key="5">
    <source>
        <dbReference type="RefSeq" id="XP_067155808.1"/>
    </source>
</evidence>
<evidence type="ECO:0000256" key="2">
    <source>
        <dbReference type="ARBA" id="ARBA00022737"/>
    </source>
</evidence>
<dbReference type="RefSeq" id="XP_067155808.1">
    <property type="nucleotide sequence ID" value="XM_067299707.1"/>
</dbReference>